<dbReference type="InterPro" id="IPR012337">
    <property type="entry name" value="RNaseH-like_sf"/>
</dbReference>
<dbReference type="GO" id="GO:0003676">
    <property type="term" value="F:nucleic acid binding"/>
    <property type="evidence" value="ECO:0007669"/>
    <property type="project" value="InterPro"/>
</dbReference>
<protein>
    <recommendedName>
        <fullName evidence="3">Piwi domain-containing protein</fullName>
    </recommendedName>
</protein>
<proteinExistence type="predicted"/>
<dbReference type="Gene3D" id="3.30.420.10">
    <property type="entry name" value="Ribonuclease H-like superfamily/Ribonuclease H"/>
    <property type="match status" value="1"/>
</dbReference>
<dbReference type="STRING" id="408074.SAMN05660909_02157"/>
<evidence type="ECO:0000313" key="1">
    <source>
        <dbReference type="EMBL" id="SEA49159.1"/>
    </source>
</evidence>
<evidence type="ECO:0008006" key="3">
    <source>
        <dbReference type="Google" id="ProtNLM"/>
    </source>
</evidence>
<dbReference type="EMBL" id="FNRL01000008">
    <property type="protein sequence ID" value="SEA49159.1"/>
    <property type="molecule type" value="Genomic_DNA"/>
</dbReference>
<evidence type="ECO:0000313" key="2">
    <source>
        <dbReference type="Proteomes" id="UP000199656"/>
    </source>
</evidence>
<reference evidence="2" key="1">
    <citation type="submission" date="2016-10" db="EMBL/GenBank/DDBJ databases">
        <authorList>
            <person name="Varghese N."/>
            <person name="Submissions S."/>
        </authorList>
    </citation>
    <scope>NUCLEOTIDE SEQUENCE [LARGE SCALE GENOMIC DNA]</scope>
    <source>
        <strain evidence="2">DSM 23920</strain>
    </source>
</reference>
<gene>
    <name evidence="1" type="ORF">SAMN05660909_02157</name>
</gene>
<dbReference type="SUPFAM" id="SSF53098">
    <property type="entry name" value="Ribonuclease H-like"/>
    <property type="match status" value="1"/>
</dbReference>
<dbReference type="AlphaFoldDB" id="A0A1H4BLZ4"/>
<accession>A0A1H4BLZ4</accession>
<organism evidence="1 2">
    <name type="scientific">Chitinophaga terrae</name>
    <name type="common">ex Kim and Jung 2007</name>
    <dbReference type="NCBI Taxonomy" id="408074"/>
    <lineage>
        <taxon>Bacteria</taxon>
        <taxon>Pseudomonadati</taxon>
        <taxon>Bacteroidota</taxon>
        <taxon>Chitinophagia</taxon>
        <taxon>Chitinophagales</taxon>
        <taxon>Chitinophagaceae</taxon>
        <taxon>Chitinophaga</taxon>
    </lineage>
</organism>
<name>A0A1H4BLZ4_9BACT</name>
<keyword evidence="2" id="KW-1185">Reference proteome</keyword>
<sequence>MRTPWVLKNLDKTTAFAGIGYSIDSTEDQSHIIMGCSHIYNSRGEGLRYRLAKVDKPIFRNKRPHLSYNDAYQFGISTAQLFVEATNEPPKRVVIHKRTFFTEEEKTGILDGLRNIPVVDLIEINIEDDLRFINSLRKQDKLEIDLYPVARGICIEINSYTGLLYTHGTTPSIKSQGGKDFMGGRGIPAPLVIKKHYGPSSLETIATEILSLSKMNWNSASLYSKLPATIQSSNDIARIGSMLSRFSGKSYDYRLFI</sequence>
<dbReference type="InterPro" id="IPR036397">
    <property type="entry name" value="RNaseH_sf"/>
</dbReference>
<dbReference type="Proteomes" id="UP000199656">
    <property type="component" value="Unassembled WGS sequence"/>
</dbReference>